<keyword evidence="6" id="KW-1185">Reference proteome</keyword>
<protein>
    <submittedName>
        <fullName evidence="7">Coadhesin-like</fullName>
    </submittedName>
</protein>
<dbReference type="Pfam" id="PF00090">
    <property type="entry name" value="TSP_1"/>
    <property type="match status" value="3"/>
</dbReference>
<dbReference type="PROSITE" id="PS50092">
    <property type="entry name" value="TSP1"/>
    <property type="match status" value="3"/>
</dbReference>
<evidence type="ECO:0000256" key="2">
    <source>
        <dbReference type="ARBA" id="ARBA00022525"/>
    </source>
</evidence>
<evidence type="ECO:0000256" key="4">
    <source>
        <dbReference type="ARBA" id="ARBA00022737"/>
    </source>
</evidence>
<dbReference type="AlphaFoldDB" id="A0A1S3ILR9"/>
<keyword evidence="2" id="KW-0964">Secreted</keyword>
<evidence type="ECO:0000256" key="3">
    <source>
        <dbReference type="ARBA" id="ARBA00022729"/>
    </source>
</evidence>
<dbReference type="Gene3D" id="2.20.100.10">
    <property type="entry name" value="Thrombospondin type-1 (TSP1) repeat"/>
    <property type="match status" value="3"/>
</dbReference>
<comment type="subcellular location">
    <subcellularLocation>
        <location evidence="1">Secreted</location>
    </subcellularLocation>
</comment>
<evidence type="ECO:0000256" key="1">
    <source>
        <dbReference type="ARBA" id="ARBA00004613"/>
    </source>
</evidence>
<evidence type="ECO:0000256" key="5">
    <source>
        <dbReference type="ARBA" id="ARBA00023157"/>
    </source>
</evidence>
<dbReference type="GeneID" id="106164954"/>
<dbReference type="Proteomes" id="UP000085678">
    <property type="component" value="Unplaced"/>
</dbReference>
<proteinExistence type="predicted"/>
<dbReference type="InterPro" id="IPR036383">
    <property type="entry name" value="TSP1_rpt_sf"/>
</dbReference>
<accession>A0A1S3ILR9</accession>
<sequence length="232" mass="24179">MPSSASAVKATYASKTPTRAWRHENTLVHKAPPDFNVNGGFTNWSSWGTCNVTCGGGSQSRTRTCTNPVPQNGGADCVGITLELQQCNTQGCPVDGGYSQWSTWGTCSSTCGGGSQTRTRTCTNPTPAFNGNDCSGLGPNSETQQCNTQGCPINGGFTNWSSWGTCNVTCGGGSQSRTRTCTNPVPQNGGADCVGIILELQQCNTQGCPVDGGYSQWSTWGTCSSTCCSSLF</sequence>
<name>A0A1S3ILR9_LINAN</name>
<dbReference type="InterPro" id="IPR052065">
    <property type="entry name" value="Compl_asym_regulator"/>
</dbReference>
<dbReference type="SMART" id="SM00209">
    <property type="entry name" value="TSP1"/>
    <property type="match status" value="3"/>
</dbReference>
<dbReference type="PANTHER" id="PTHR22906:SF43">
    <property type="entry name" value="PROPERDIN"/>
    <property type="match status" value="1"/>
</dbReference>
<keyword evidence="3" id="KW-0732">Signal</keyword>
<dbReference type="FunFam" id="2.20.100.10:FF:000007">
    <property type="entry name" value="Thrombospondin 1"/>
    <property type="match status" value="1"/>
</dbReference>
<dbReference type="PANTHER" id="PTHR22906">
    <property type="entry name" value="PROPERDIN"/>
    <property type="match status" value="1"/>
</dbReference>
<reference evidence="7" key="1">
    <citation type="submission" date="2025-08" db="UniProtKB">
        <authorList>
            <consortium name="RefSeq"/>
        </authorList>
    </citation>
    <scope>IDENTIFICATION</scope>
    <source>
        <tissue evidence="7">Gonads</tissue>
    </source>
</reference>
<keyword evidence="5" id="KW-1015">Disulfide bond</keyword>
<dbReference type="STRING" id="7574.A0A1S3ILR9"/>
<dbReference type="FunFam" id="2.20.100.10:FF:000001">
    <property type="entry name" value="semaphorin-5A isoform X1"/>
    <property type="match status" value="2"/>
</dbReference>
<dbReference type="InterPro" id="IPR000884">
    <property type="entry name" value="TSP1_rpt"/>
</dbReference>
<dbReference type="RefSeq" id="XP_013398464.1">
    <property type="nucleotide sequence ID" value="XM_013543010.1"/>
</dbReference>
<gene>
    <name evidence="7" type="primary">LOC106164954</name>
</gene>
<dbReference type="PRINTS" id="PR01705">
    <property type="entry name" value="TSP1REPEAT"/>
</dbReference>
<evidence type="ECO:0000313" key="6">
    <source>
        <dbReference type="Proteomes" id="UP000085678"/>
    </source>
</evidence>
<dbReference type="OrthoDB" id="6273859at2759"/>
<keyword evidence="4" id="KW-0677">Repeat</keyword>
<dbReference type="KEGG" id="lak:106164954"/>
<organism evidence="6 7">
    <name type="scientific">Lingula anatina</name>
    <name type="common">Brachiopod</name>
    <name type="synonym">Lingula unguis</name>
    <dbReference type="NCBI Taxonomy" id="7574"/>
    <lineage>
        <taxon>Eukaryota</taxon>
        <taxon>Metazoa</taxon>
        <taxon>Spiralia</taxon>
        <taxon>Lophotrochozoa</taxon>
        <taxon>Brachiopoda</taxon>
        <taxon>Linguliformea</taxon>
        <taxon>Lingulata</taxon>
        <taxon>Lingulida</taxon>
        <taxon>Linguloidea</taxon>
        <taxon>Lingulidae</taxon>
        <taxon>Lingula</taxon>
    </lineage>
</organism>
<dbReference type="SUPFAM" id="SSF82895">
    <property type="entry name" value="TSP-1 type 1 repeat"/>
    <property type="match status" value="3"/>
</dbReference>
<dbReference type="InParanoid" id="A0A1S3ILR9"/>
<evidence type="ECO:0000313" key="7">
    <source>
        <dbReference type="RefSeq" id="XP_013398464.1"/>
    </source>
</evidence>